<keyword evidence="3" id="KW-0436">Ligase</keyword>
<dbReference type="RefSeq" id="WP_002683811.1">
    <property type="nucleotide sequence ID" value="NZ_JH600070.1"/>
</dbReference>
<dbReference type="STRING" id="395493.BegalDRAFT_0763"/>
<dbReference type="HOGENOM" id="CLU_578480_0_0_6"/>
<evidence type="ECO:0000313" key="3">
    <source>
        <dbReference type="EMBL" id="EIJ41674.1"/>
    </source>
</evidence>
<gene>
    <name evidence="3" type="ORF">BegalDRAFT_0763</name>
</gene>
<dbReference type="Gene3D" id="3.30.300.30">
    <property type="match status" value="1"/>
</dbReference>
<sequence>MGLLTHLEKPSVATNTISDGQVTCTYHDIPLIFEKLEHFFKKHKITPETGIAIEFSNETFSVLTLLYLIRQGYCFFIYPPHPHRPAPPAFCRYHLHIQNTRDTTQDSPPEQFLTLSPNPHATTTTAPLEQERLYLRTSGSMGMAKIVEYHHKALLANAEQCVDRFQLTATDNVFLPVPIFHMYGLGAGLLPALSANANIALQDKTNIFRYLAVDKQFKPNSVFLTPTLCQLLVKGCQTPRHYRLIVSAGDKMPKTLFTAVEEKFGLLVNLYGSTEMGAVATSWLSDPLEKRASGYLRPLPSITASVPEPATHSPPSENSTTGELHLQYSYGFNRYVDEYAQGLSNAEQGQRGFKTGDLASFYPDDYLVIWGRCDHSINRRGYLVIFAEIEKAIESLTGIEKAVIVPIEQENAQGQGICAYCTLAAENTFTPQQIRDSCFTILPNYAVPDEINILTTMPLLPSGKVDRQALMQQSKLAVISP</sequence>
<dbReference type="InterPro" id="IPR045851">
    <property type="entry name" value="AMP-bd_C_sf"/>
</dbReference>
<name>I3CDI1_9GAMM</name>
<dbReference type="Proteomes" id="UP000005744">
    <property type="component" value="Unassembled WGS sequence"/>
</dbReference>
<evidence type="ECO:0000313" key="4">
    <source>
        <dbReference type="Proteomes" id="UP000005744"/>
    </source>
</evidence>
<dbReference type="Pfam" id="PF00501">
    <property type="entry name" value="AMP-binding"/>
    <property type="match status" value="1"/>
</dbReference>
<dbReference type="PANTHER" id="PTHR43767">
    <property type="entry name" value="LONG-CHAIN-FATTY-ACID--COA LIGASE"/>
    <property type="match status" value="1"/>
</dbReference>
<dbReference type="InterPro" id="IPR042099">
    <property type="entry name" value="ANL_N_sf"/>
</dbReference>
<evidence type="ECO:0000259" key="1">
    <source>
        <dbReference type="Pfam" id="PF00501"/>
    </source>
</evidence>
<dbReference type="InterPro" id="IPR025110">
    <property type="entry name" value="AMP-bd_C"/>
</dbReference>
<protein>
    <submittedName>
        <fullName evidence="3">Acyl-CoA synthetase (AMP-forming)/AMP-acid ligase II</fullName>
    </submittedName>
</protein>
<dbReference type="InterPro" id="IPR050237">
    <property type="entry name" value="ATP-dep_AMP-bd_enzyme"/>
</dbReference>
<organism evidence="3 4">
    <name type="scientific">Beggiatoa alba B18LD</name>
    <dbReference type="NCBI Taxonomy" id="395493"/>
    <lineage>
        <taxon>Bacteria</taxon>
        <taxon>Pseudomonadati</taxon>
        <taxon>Pseudomonadota</taxon>
        <taxon>Gammaproteobacteria</taxon>
        <taxon>Thiotrichales</taxon>
        <taxon>Thiotrichaceae</taxon>
        <taxon>Beggiatoa</taxon>
    </lineage>
</organism>
<dbReference type="CDD" id="cd04433">
    <property type="entry name" value="AFD_class_I"/>
    <property type="match status" value="1"/>
</dbReference>
<dbReference type="Gene3D" id="3.40.50.12780">
    <property type="entry name" value="N-terminal domain of ligase-like"/>
    <property type="match status" value="1"/>
</dbReference>
<accession>I3CDI1</accession>
<dbReference type="SUPFAM" id="SSF56801">
    <property type="entry name" value="Acetyl-CoA synthetase-like"/>
    <property type="match status" value="1"/>
</dbReference>
<evidence type="ECO:0000259" key="2">
    <source>
        <dbReference type="Pfam" id="PF13193"/>
    </source>
</evidence>
<dbReference type="InterPro" id="IPR000873">
    <property type="entry name" value="AMP-dep_synth/lig_dom"/>
</dbReference>
<reference evidence="3 4" key="1">
    <citation type="submission" date="2011-11" db="EMBL/GenBank/DDBJ databases">
        <title>Improved High-Quality Draft sequence of Beggiatoa alba B18lD.</title>
        <authorList>
            <consortium name="US DOE Joint Genome Institute"/>
            <person name="Lucas S."/>
            <person name="Han J."/>
            <person name="Lapidus A."/>
            <person name="Cheng J.-F."/>
            <person name="Goodwin L."/>
            <person name="Pitluck S."/>
            <person name="Peters L."/>
            <person name="Mikhailova N."/>
            <person name="Held B."/>
            <person name="Detter J.C."/>
            <person name="Han C."/>
            <person name="Tapia R."/>
            <person name="Land M."/>
            <person name="Hauser L."/>
            <person name="Kyrpides N."/>
            <person name="Ivanova N."/>
            <person name="Pagani I."/>
            <person name="Samuel K."/>
            <person name="Teske A."/>
            <person name="Mueller J."/>
            <person name="Woyke T."/>
        </authorList>
    </citation>
    <scope>NUCLEOTIDE SEQUENCE [LARGE SCALE GENOMIC DNA]</scope>
    <source>
        <strain evidence="3 4">B18LD</strain>
    </source>
</reference>
<feature type="domain" description="AMP-binding enzyme C-terminal" evidence="2">
    <location>
        <begin position="388"/>
        <end position="464"/>
    </location>
</feature>
<dbReference type="EMBL" id="JH600070">
    <property type="protein sequence ID" value="EIJ41674.1"/>
    <property type="molecule type" value="Genomic_DNA"/>
</dbReference>
<dbReference type="eggNOG" id="COG0318">
    <property type="taxonomic scope" value="Bacteria"/>
</dbReference>
<dbReference type="Pfam" id="PF13193">
    <property type="entry name" value="AMP-binding_C"/>
    <property type="match status" value="1"/>
</dbReference>
<proteinExistence type="predicted"/>
<dbReference type="PANTHER" id="PTHR43767:SF10">
    <property type="entry name" value="SURFACTIN SYNTHASE SUBUNIT 1"/>
    <property type="match status" value="1"/>
</dbReference>
<dbReference type="OrthoDB" id="9803968at2"/>
<keyword evidence="4" id="KW-1185">Reference proteome</keyword>
<dbReference type="GO" id="GO:0016877">
    <property type="term" value="F:ligase activity, forming carbon-sulfur bonds"/>
    <property type="evidence" value="ECO:0007669"/>
    <property type="project" value="UniProtKB-ARBA"/>
</dbReference>
<feature type="domain" description="AMP-dependent synthetase/ligase" evidence="1">
    <location>
        <begin position="135"/>
        <end position="329"/>
    </location>
</feature>
<dbReference type="AlphaFoldDB" id="I3CDI1"/>